<organism evidence="7 8">
    <name type="scientific">Phaseolus angularis</name>
    <name type="common">Azuki bean</name>
    <name type="synonym">Vigna angularis</name>
    <dbReference type="NCBI Taxonomy" id="3914"/>
    <lineage>
        <taxon>Eukaryota</taxon>
        <taxon>Viridiplantae</taxon>
        <taxon>Streptophyta</taxon>
        <taxon>Embryophyta</taxon>
        <taxon>Tracheophyta</taxon>
        <taxon>Spermatophyta</taxon>
        <taxon>Magnoliopsida</taxon>
        <taxon>eudicotyledons</taxon>
        <taxon>Gunneridae</taxon>
        <taxon>Pentapetalae</taxon>
        <taxon>rosids</taxon>
        <taxon>fabids</taxon>
        <taxon>Fabales</taxon>
        <taxon>Fabaceae</taxon>
        <taxon>Papilionoideae</taxon>
        <taxon>50 kb inversion clade</taxon>
        <taxon>NPAAA clade</taxon>
        <taxon>indigoferoid/millettioid clade</taxon>
        <taxon>Phaseoleae</taxon>
        <taxon>Vigna</taxon>
    </lineage>
</organism>
<proteinExistence type="predicted"/>
<dbReference type="Gene3D" id="3.40.50.720">
    <property type="entry name" value="NAD(P)-binding Rossmann-like Domain"/>
    <property type="match status" value="1"/>
</dbReference>
<dbReference type="InterPro" id="IPR036291">
    <property type="entry name" value="NAD(P)-bd_dom_sf"/>
</dbReference>
<sequence>MGRDVPWKPLEIPILTLHNPLQTQVHPELPFSIHELGVTHVLVTGGAGYIGSHATLRLLRDFYRVTIVVCLFIMPKAALINLNAFTVNKIFSENKFDAVMHFAAVAYVGESTLDPLKYYHNITSNTLLVLESMAKYGVKKLIYSSTCATYGEPEKMPITEETKQSYHYALQFQKPINPYGKAKKMSKDIILDFSKTSKMTVMILRYFNVIGSDPEGRLARGITTGLKEASFVLSIEEVNHAGDVVAFLADWRMVSPSVVVLVDSEGWADMATTAASSFRRGVVSSLEYYSMILELLDVLTARGGGEWVRRIEMMHVRPKVGWKMEGKDEGERGRKAEKH</sequence>
<feature type="transmembrane region" description="Helical" evidence="5">
    <location>
        <begin position="62"/>
        <end position="82"/>
    </location>
</feature>
<dbReference type="PANTHER" id="PTHR43725">
    <property type="entry name" value="UDP-GLUCOSE 4-EPIMERASE"/>
    <property type="match status" value="1"/>
</dbReference>
<dbReference type="Pfam" id="PF01370">
    <property type="entry name" value="Epimerase"/>
    <property type="match status" value="1"/>
</dbReference>
<keyword evidence="3" id="KW-0804">Transcription</keyword>
<dbReference type="PANTHER" id="PTHR43725:SF35">
    <property type="entry name" value="UDP-ARABINOSE 4-EPIMERASE-RELATED"/>
    <property type="match status" value="1"/>
</dbReference>
<evidence type="ECO:0000256" key="5">
    <source>
        <dbReference type="SAM" id="Phobius"/>
    </source>
</evidence>
<reference evidence="7 8" key="1">
    <citation type="submission" date="2020-05" db="EMBL/GenBank/DDBJ databases">
        <title>Vigna angularis (adzuki bean) Var. LongXiaoDou No. 4 denovo assembly.</title>
        <authorList>
            <person name="Xiang H."/>
        </authorList>
    </citation>
    <scope>NUCLEOTIDE SEQUENCE [LARGE SCALE GENOMIC DNA]</scope>
    <source>
        <tissue evidence="7">Leaf</tissue>
    </source>
</reference>
<keyword evidence="5" id="KW-0472">Membrane</keyword>
<feature type="domain" description="NAD-dependent epimerase/dehydratase" evidence="6">
    <location>
        <begin position="41"/>
        <end position="224"/>
    </location>
</feature>
<evidence type="ECO:0000256" key="4">
    <source>
        <dbReference type="ARBA" id="ARBA00023242"/>
    </source>
</evidence>
<comment type="caution">
    <text evidence="7">The sequence shown here is derived from an EMBL/GenBank/DDBJ whole genome shotgun (WGS) entry which is preliminary data.</text>
</comment>
<dbReference type="AlphaFoldDB" id="A0A8T0LFS5"/>
<evidence type="ECO:0000256" key="2">
    <source>
        <dbReference type="ARBA" id="ARBA00023015"/>
    </source>
</evidence>
<comment type="subcellular location">
    <subcellularLocation>
        <location evidence="1">Nucleus</location>
    </subcellularLocation>
</comment>
<dbReference type="InterPro" id="IPR005202">
    <property type="entry name" value="TF_GRAS"/>
</dbReference>
<dbReference type="EMBL" id="JABFOF010000001">
    <property type="protein sequence ID" value="KAG2410301.1"/>
    <property type="molecule type" value="Genomic_DNA"/>
</dbReference>
<keyword evidence="2" id="KW-0805">Transcription regulation</keyword>
<evidence type="ECO:0000313" key="7">
    <source>
        <dbReference type="EMBL" id="KAG2410301.1"/>
    </source>
</evidence>
<evidence type="ECO:0000259" key="6">
    <source>
        <dbReference type="Pfam" id="PF01370"/>
    </source>
</evidence>
<gene>
    <name evidence="7" type="ORF">HKW66_Vig0009660</name>
</gene>
<dbReference type="SUPFAM" id="SSF51735">
    <property type="entry name" value="NAD(P)-binding Rossmann-fold domains"/>
    <property type="match status" value="1"/>
</dbReference>
<accession>A0A8T0LFS5</accession>
<evidence type="ECO:0000313" key="8">
    <source>
        <dbReference type="Proteomes" id="UP000743370"/>
    </source>
</evidence>
<keyword evidence="5" id="KW-0812">Transmembrane</keyword>
<name>A0A8T0LFS5_PHAAN</name>
<keyword evidence="5" id="KW-1133">Transmembrane helix</keyword>
<keyword evidence="4" id="KW-0539">Nucleus</keyword>
<evidence type="ECO:0000256" key="1">
    <source>
        <dbReference type="ARBA" id="ARBA00004123"/>
    </source>
</evidence>
<dbReference type="InterPro" id="IPR001509">
    <property type="entry name" value="Epimerase_deHydtase"/>
</dbReference>
<dbReference type="Proteomes" id="UP000743370">
    <property type="component" value="Unassembled WGS sequence"/>
</dbReference>
<evidence type="ECO:0000256" key="3">
    <source>
        <dbReference type="ARBA" id="ARBA00023163"/>
    </source>
</evidence>
<dbReference type="GO" id="GO:0005634">
    <property type="term" value="C:nucleus"/>
    <property type="evidence" value="ECO:0007669"/>
    <property type="project" value="UniProtKB-SubCell"/>
</dbReference>
<protein>
    <submittedName>
        <fullName evidence="7">UDP-arabinose 4-epimerase</fullName>
    </submittedName>
</protein>
<dbReference type="Pfam" id="PF03514">
    <property type="entry name" value="GRAS"/>
    <property type="match status" value="1"/>
</dbReference>